<dbReference type="GO" id="GO:0016050">
    <property type="term" value="P:vesicle organization"/>
    <property type="evidence" value="ECO:0007669"/>
    <property type="project" value="TreeGrafter"/>
</dbReference>
<dbReference type="GeneID" id="115570968"/>
<dbReference type="RefSeq" id="XP_030255699.1">
    <property type="nucleotide sequence ID" value="XM_030399839.1"/>
</dbReference>
<feature type="domain" description="PX" evidence="12">
    <location>
        <begin position="10"/>
        <end position="126"/>
    </location>
</feature>
<protein>
    <recommendedName>
        <fullName evidence="12">PX domain-containing protein</fullName>
    </recommendedName>
</protein>
<evidence type="ECO:0000256" key="6">
    <source>
        <dbReference type="ARBA" id="ARBA00022753"/>
    </source>
</evidence>
<feature type="region of interest" description="Disordered" evidence="11">
    <location>
        <begin position="646"/>
        <end position="673"/>
    </location>
</feature>
<keyword evidence="9" id="KW-0472">Membrane</keyword>
<evidence type="ECO:0000256" key="9">
    <source>
        <dbReference type="ARBA" id="ARBA00023136"/>
    </source>
</evidence>
<dbReference type="GO" id="GO:0006886">
    <property type="term" value="P:intracellular protein transport"/>
    <property type="evidence" value="ECO:0007669"/>
    <property type="project" value="InterPro"/>
</dbReference>
<dbReference type="GO" id="GO:0005768">
    <property type="term" value="C:endosome"/>
    <property type="evidence" value="ECO:0007669"/>
    <property type="project" value="UniProtKB-SubCell"/>
</dbReference>
<gene>
    <name evidence="13" type="primary">snx11</name>
</gene>
<dbReference type="PANTHER" id="PTHR46209">
    <property type="entry name" value="PX DOMAIN-CONTAINING PROTEIN"/>
    <property type="match status" value="1"/>
</dbReference>
<dbReference type="Gene3D" id="3.30.1520.10">
    <property type="entry name" value="Phox-like domain"/>
    <property type="match status" value="1"/>
</dbReference>
<dbReference type="InterPro" id="IPR043544">
    <property type="entry name" value="SNX10/11"/>
</dbReference>
<dbReference type="PROSITE" id="PS50195">
    <property type="entry name" value="PX"/>
    <property type="match status" value="1"/>
</dbReference>
<dbReference type="OMA" id="CLTISYE"/>
<dbReference type="Pfam" id="PF00787">
    <property type="entry name" value="PX"/>
    <property type="match status" value="1"/>
</dbReference>
<feature type="region of interest" description="Disordered" evidence="11">
    <location>
        <begin position="368"/>
        <end position="422"/>
    </location>
</feature>
<evidence type="ECO:0000256" key="10">
    <source>
        <dbReference type="ARBA" id="ARBA00029433"/>
    </source>
</evidence>
<comment type="subcellular location">
    <subcellularLocation>
        <location evidence="2">Cytoplasm</location>
    </subcellularLocation>
    <subcellularLocation>
        <location evidence="10">Endomembrane system</location>
        <topology evidence="10">Peripheral membrane protein</topology>
        <orientation evidence="10">Cytoplasmic side</orientation>
    </subcellularLocation>
    <subcellularLocation>
        <location evidence="1">Endosome</location>
    </subcellularLocation>
</comment>
<dbReference type="Ensembl" id="ENSSAUT00010042376.1">
    <property type="protein sequence ID" value="ENSSAUP00010040218.1"/>
    <property type="gene ID" value="ENSSAUG00010016891.1"/>
</dbReference>
<feature type="region of interest" description="Disordered" evidence="11">
    <location>
        <begin position="460"/>
        <end position="541"/>
    </location>
</feature>
<dbReference type="OrthoDB" id="5227681at2759"/>
<reference evidence="13" key="1">
    <citation type="submission" date="2021-04" db="EMBL/GenBank/DDBJ databases">
        <authorList>
            <consortium name="Wellcome Sanger Institute Data Sharing"/>
        </authorList>
    </citation>
    <scope>NUCLEOTIDE SEQUENCE [LARGE SCALE GENOMIC DNA]</scope>
</reference>
<keyword evidence="7" id="KW-0653">Protein transport</keyword>
<feature type="region of interest" description="Disordered" evidence="11">
    <location>
        <begin position="173"/>
        <end position="200"/>
    </location>
</feature>
<evidence type="ECO:0000256" key="4">
    <source>
        <dbReference type="ARBA" id="ARBA00022448"/>
    </source>
</evidence>
<dbReference type="CTD" id="29916"/>
<dbReference type="CDD" id="cd06898">
    <property type="entry name" value="PX_SNX10"/>
    <property type="match status" value="1"/>
</dbReference>
<dbReference type="Proteomes" id="UP000472265">
    <property type="component" value="Chromosome 20"/>
</dbReference>
<dbReference type="SUPFAM" id="SSF64268">
    <property type="entry name" value="PX domain"/>
    <property type="match status" value="1"/>
</dbReference>
<dbReference type="SMART" id="SM00312">
    <property type="entry name" value="PX"/>
    <property type="match status" value="1"/>
</dbReference>
<evidence type="ECO:0000256" key="11">
    <source>
        <dbReference type="SAM" id="MobiDB-lite"/>
    </source>
</evidence>
<dbReference type="InParanoid" id="A0A671WUH3"/>
<evidence type="ECO:0000256" key="8">
    <source>
        <dbReference type="ARBA" id="ARBA00023121"/>
    </source>
</evidence>
<evidence type="ECO:0000313" key="14">
    <source>
        <dbReference type="Proteomes" id="UP000472265"/>
    </source>
</evidence>
<dbReference type="InterPro" id="IPR001683">
    <property type="entry name" value="PX_dom"/>
</dbReference>
<dbReference type="GO" id="GO:1901981">
    <property type="term" value="F:phosphatidylinositol phosphate binding"/>
    <property type="evidence" value="ECO:0007669"/>
    <property type="project" value="TreeGrafter"/>
</dbReference>
<feature type="compositionally biased region" description="Acidic residues" evidence="11">
    <location>
        <begin position="386"/>
        <end position="406"/>
    </location>
</feature>
<feature type="compositionally biased region" description="Basic and acidic residues" evidence="11">
    <location>
        <begin position="501"/>
        <end position="522"/>
    </location>
</feature>
<evidence type="ECO:0000259" key="12">
    <source>
        <dbReference type="PROSITE" id="PS50195"/>
    </source>
</evidence>
<dbReference type="InterPro" id="IPR036871">
    <property type="entry name" value="PX_dom_sf"/>
</dbReference>
<evidence type="ECO:0000313" key="13">
    <source>
        <dbReference type="Ensembl" id="ENSSAUP00010040218.1"/>
    </source>
</evidence>
<reference evidence="13" key="2">
    <citation type="submission" date="2025-08" db="UniProtKB">
        <authorList>
            <consortium name="Ensembl"/>
        </authorList>
    </citation>
    <scope>IDENTIFICATION</scope>
</reference>
<evidence type="ECO:0000256" key="2">
    <source>
        <dbReference type="ARBA" id="ARBA00004496"/>
    </source>
</evidence>
<name>A0A671WUH3_SPAAU</name>
<keyword evidence="4" id="KW-0813">Transport</keyword>
<evidence type="ECO:0000256" key="7">
    <source>
        <dbReference type="ARBA" id="ARBA00022927"/>
    </source>
</evidence>
<accession>A0A671WUH3</accession>
<keyword evidence="6" id="KW-0967">Endosome</keyword>
<keyword evidence="14" id="KW-1185">Reference proteome</keyword>
<dbReference type="GeneTree" id="ENSGT00940000160113"/>
<reference evidence="13" key="3">
    <citation type="submission" date="2025-09" db="UniProtKB">
        <authorList>
            <consortium name="Ensembl"/>
        </authorList>
    </citation>
    <scope>IDENTIFICATION</scope>
</reference>
<evidence type="ECO:0000256" key="3">
    <source>
        <dbReference type="ARBA" id="ARBA00010883"/>
    </source>
</evidence>
<evidence type="ECO:0000256" key="1">
    <source>
        <dbReference type="ARBA" id="ARBA00004177"/>
    </source>
</evidence>
<sequence length="673" mass="74408">MISNQEEDEFVAVRVQDPRIQNEGSWNSYVDYKIFLHTNSKAFTAKTSCVRRRYSEFAWLKKKLQKNAGLVPVPDLPGKSFFSFSNEDFLEGRRKGLQAFLDKVVNMTVCLSDSQLHLFLQTQLPVGHIQDCVQGHTPYTVTDAILTYASSNRGFAQAQEDDSIKEPSLTVSYESMESPAPHQPSLQTKDTLSSDSDPLEGLLEVSDKDTVELHHKEKPSLKVLQKNNHLEAVFEDCGPTEASFFLGEGPDDSDQTQQRSCLIQTPVEVHSPMGTGFEVNSGVEESTLTLDAEEETVVHPDTEERADQQERSEEAILENNLNSVAILNLKDSDTGSQEDVLEDVCSEKQVLEDHVIECISGAEGHTADVSCPEQFENSDKQKETDNEQSVESESEEETPLESEDQEETHSLPQVGSCDNDPLEDVCSGNQVLENHVIEHVGGTDGHVTDLSCFEEFKNLDEQKEQDDQQSVKSEGKEETPLESEIMEETRSVPQVEGSDDDGTRQEDQMQAAQKEDLVGTKDESDEDSRSLPSSNGSIVKVSDEESVCDEAEDFIQAANGFLKTSPVEVALWSEVEASNRNILDLHMNGCSVEKDISTQEDEDLQYATEISEFGKSLDLNSTVAAGDLTENSDFSIIETSCSPGLADSKFTEPEAPSSLTLEAAEETHEVEAC</sequence>
<organism evidence="13 14">
    <name type="scientific">Sparus aurata</name>
    <name type="common">Gilthead sea bream</name>
    <dbReference type="NCBI Taxonomy" id="8175"/>
    <lineage>
        <taxon>Eukaryota</taxon>
        <taxon>Metazoa</taxon>
        <taxon>Chordata</taxon>
        <taxon>Craniata</taxon>
        <taxon>Vertebrata</taxon>
        <taxon>Euteleostomi</taxon>
        <taxon>Actinopterygii</taxon>
        <taxon>Neopterygii</taxon>
        <taxon>Teleostei</taxon>
        <taxon>Neoteleostei</taxon>
        <taxon>Acanthomorphata</taxon>
        <taxon>Eupercaria</taxon>
        <taxon>Spariformes</taxon>
        <taxon>Sparidae</taxon>
        <taxon>Sparus</taxon>
    </lineage>
</organism>
<dbReference type="AlphaFoldDB" id="A0A671WUH3"/>
<keyword evidence="8" id="KW-0446">Lipid-binding</keyword>
<proteinExistence type="inferred from homology"/>
<keyword evidence="5" id="KW-0963">Cytoplasm</keyword>
<evidence type="ECO:0000256" key="5">
    <source>
        <dbReference type="ARBA" id="ARBA00022490"/>
    </source>
</evidence>
<dbReference type="PANTHER" id="PTHR46209:SF1">
    <property type="entry name" value="SORTING NEXIN-11"/>
    <property type="match status" value="1"/>
</dbReference>
<feature type="compositionally biased region" description="Polar residues" evidence="11">
    <location>
        <begin position="184"/>
        <end position="196"/>
    </location>
</feature>
<comment type="similarity">
    <text evidence="3">Belongs to the sorting nexin family.</text>
</comment>